<keyword evidence="3 8" id="KW-1003">Cell membrane</keyword>
<evidence type="ECO:0000256" key="8">
    <source>
        <dbReference type="PIRNR" id="PIRNR006351"/>
    </source>
</evidence>
<evidence type="ECO:0000256" key="1">
    <source>
        <dbReference type="ARBA" id="ARBA00004651"/>
    </source>
</evidence>
<feature type="transmembrane region" description="Helical" evidence="9">
    <location>
        <begin position="102"/>
        <end position="120"/>
    </location>
</feature>
<organism evidence="11 12">
    <name type="scientific">Vagococcus allomyrinae</name>
    <dbReference type="NCBI Taxonomy" id="2794353"/>
    <lineage>
        <taxon>Bacteria</taxon>
        <taxon>Bacillati</taxon>
        <taxon>Bacillota</taxon>
        <taxon>Bacilli</taxon>
        <taxon>Lactobacillales</taxon>
        <taxon>Enterococcaceae</taxon>
        <taxon>Vagococcus</taxon>
    </lineage>
</organism>
<dbReference type="GO" id="GO:0008982">
    <property type="term" value="F:protein-N(PI)-phosphohistidine-sugar phosphotransferase activity"/>
    <property type="evidence" value="ECO:0007669"/>
    <property type="project" value="UniProtKB-UniRule"/>
</dbReference>
<comment type="function">
    <text evidence="8">The phosphoenolpyruvate-dependent sugar phosphotransferase system (PTS), a major carbohydrate active -transport system, catalyzes the phosphorylation of incoming sugar substrates concomitant with their translocation across the cell membrane.</text>
</comment>
<feature type="transmembrane region" description="Helical" evidence="9">
    <location>
        <begin position="72"/>
        <end position="95"/>
    </location>
</feature>
<reference evidence="11" key="1">
    <citation type="submission" date="2020-12" db="EMBL/GenBank/DDBJ databases">
        <title>Vagococcus allomyrinae sp. nov. and Enterococcus lavae sp. nov., isolated from the larvae of Allomyrina dichotoma.</title>
        <authorList>
            <person name="Lee S.D."/>
        </authorList>
    </citation>
    <scope>NUCLEOTIDE SEQUENCE</scope>
    <source>
        <strain evidence="11">BWB3-3</strain>
    </source>
</reference>
<dbReference type="GO" id="GO:0009401">
    <property type="term" value="P:phosphoenolpyruvate-dependent sugar phosphotransferase system"/>
    <property type="evidence" value="ECO:0007669"/>
    <property type="project" value="InterPro"/>
</dbReference>
<proteinExistence type="predicted"/>
<feature type="transmembrane region" description="Helical" evidence="9">
    <location>
        <begin position="173"/>
        <end position="200"/>
    </location>
</feature>
<dbReference type="RefSeq" id="WP_209525098.1">
    <property type="nucleotide sequence ID" value="NZ_JAEEGA010000002.1"/>
</dbReference>
<dbReference type="PANTHER" id="PTHR33989">
    <property type="match status" value="1"/>
</dbReference>
<feature type="transmembrane region" description="Helical" evidence="9">
    <location>
        <begin position="31"/>
        <end position="52"/>
    </location>
</feature>
<dbReference type="InterPro" id="IPR004501">
    <property type="entry name" value="PTS_EIIC_3"/>
</dbReference>
<dbReference type="InterPro" id="IPR003352">
    <property type="entry name" value="PTS_EIIC"/>
</dbReference>
<dbReference type="PANTHER" id="PTHR33989:SF4">
    <property type="entry name" value="PTS SYSTEM N,N'-DIACETYLCHITOBIOSE-SPECIFIC EIIC COMPONENT"/>
    <property type="match status" value="1"/>
</dbReference>
<gene>
    <name evidence="11" type="ORF">I6N95_04185</name>
</gene>
<protein>
    <recommendedName>
        <fullName evidence="8">Permease IIC component</fullName>
    </recommendedName>
</protein>
<name>A0A940PB52_9ENTE</name>
<dbReference type="Pfam" id="PF02378">
    <property type="entry name" value="PTS_EIIC"/>
    <property type="match status" value="1"/>
</dbReference>
<evidence type="ECO:0000256" key="4">
    <source>
        <dbReference type="ARBA" id="ARBA00022597"/>
    </source>
</evidence>
<evidence type="ECO:0000256" key="2">
    <source>
        <dbReference type="ARBA" id="ARBA00022448"/>
    </source>
</evidence>
<dbReference type="Proteomes" id="UP000674938">
    <property type="component" value="Unassembled WGS sequence"/>
</dbReference>
<dbReference type="AlphaFoldDB" id="A0A940PB52"/>
<dbReference type="PROSITE" id="PS51105">
    <property type="entry name" value="PTS_EIIC_TYPE_3"/>
    <property type="match status" value="1"/>
</dbReference>
<comment type="caution">
    <text evidence="11">The sequence shown here is derived from an EMBL/GenBank/DDBJ whole genome shotgun (WGS) entry which is preliminary data.</text>
</comment>
<dbReference type="NCBIfam" id="TIGR00410">
    <property type="entry name" value="lacE"/>
    <property type="match status" value="1"/>
</dbReference>
<comment type="subcellular location">
    <subcellularLocation>
        <location evidence="1">Cell membrane</location>
        <topology evidence="1">Multi-pass membrane protein</topology>
    </subcellularLocation>
</comment>
<dbReference type="InterPro" id="IPR004796">
    <property type="entry name" value="PTS_IIC_cello"/>
</dbReference>
<dbReference type="PIRSF" id="PIRSF006351">
    <property type="entry name" value="PTS_EIIC-Cellobiose"/>
    <property type="match status" value="1"/>
</dbReference>
<keyword evidence="2 8" id="KW-0813">Transport</keyword>
<keyword evidence="12" id="KW-1185">Reference proteome</keyword>
<feature type="transmembrane region" description="Helical" evidence="9">
    <location>
        <begin position="227"/>
        <end position="246"/>
    </location>
</feature>
<feature type="transmembrane region" description="Helical" evidence="9">
    <location>
        <begin position="350"/>
        <end position="369"/>
    </location>
</feature>
<feature type="transmembrane region" description="Helical" evidence="9">
    <location>
        <begin position="293"/>
        <end position="314"/>
    </location>
</feature>
<keyword evidence="6 9" id="KW-1133">Transmembrane helix</keyword>
<evidence type="ECO:0000313" key="11">
    <source>
        <dbReference type="EMBL" id="MBP1040206.1"/>
    </source>
</evidence>
<evidence type="ECO:0000256" key="3">
    <source>
        <dbReference type="ARBA" id="ARBA00022475"/>
    </source>
</evidence>
<evidence type="ECO:0000259" key="10">
    <source>
        <dbReference type="PROSITE" id="PS51105"/>
    </source>
</evidence>
<sequence length="434" mass="46634">MKKIKDFFNVVLEKFLKVVNTKSMIAIKDGFILTMPVTLVGSLFLLVAEFPLPAWGELMASIFGAGWKEPFYQVSGSTFDVLAIVAVIAISYTYAKNEKVNGFNSAILSFVSFLIVTDSFKMTEAGESIGGVIPKNWTGGNGVITAILVAIITAKIFAFFLKRNITIKMPETVPAGVTSAFSALIPGLVIMAGSMIIFILSNKFAGVSLTELIFKVLQTPLQNLSDTLPGGLIMTFIMSIMFWAGIHGPNIVMGIMGPILTANATANQEIVNAGKELVVGGNAKIMTIQLIDVYVKFGGQGITLGLLIAALLVAKSAQLKEISKLSVTPGIFNINEPVIYGLPIVFNPVLLVPFVLVPIVGVLICYFAIRIGFMPPFQAATVPWTTPVLVSGFLLGGVKGVIVQLLILAESVLIYLPFVKKLDSMYHSEEMANK</sequence>
<dbReference type="GO" id="GO:1901264">
    <property type="term" value="P:carbohydrate derivative transport"/>
    <property type="evidence" value="ECO:0007669"/>
    <property type="project" value="TreeGrafter"/>
</dbReference>
<feature type="domain" description="PTS EIIC type-3" evidence="10">
    <location>
        <begin position="7"/>
        <end position="418"/>
    </location>
</feature>
<keyword evidence="5 9" id="KW-0812">Transmembrane</keyword>
<evidence type="ECO:0000256" key="9">
    <source>
        <dbReference type="SAM" id="Phobius"/>
    </source>
</evidence>
<feature type="transmembrane region" description="Helical" evidence="9">
    <location>
        <begin position="140"/>
        <end position="161"/>
    </location>
</feature>
<keyword evidence="4 8" id="KW-0762">Sugar transport</keyword>
<evidence type="ECO:0000313" key="12">
    <source>
        <dbReference type="Proteomes" id="UP000674938"/>
    </source>
</evidence>
<dbReference type="EMBL" id="JAEEGA010000002">
    <property type="protein sequence ID" value="MBP1040206.1"/>
    <property type="molecule type" value="Genomic_DNA"/>
</dbReference>
<evidence type="ECO:0000256" key="7">
    <source>
        <dbReference type="ARBA" id="ARBA00023136"/>
    </source>
</evidence>
<evidence type="ECO:0000256" key="6">
    <source>
        <dbReference type="ARBA" id="ARBA00022989"/>
    </source>
</evidence>
<accession>A0A940PB52</accession>
<keyword evidence="7 8" id="KW-0472">Membrane</keyword>
<evidence type="ECO:0000256" key="5">
    <source>
        <dbReference type="ARBA" id="ARBA00022692"/>
    </source>
</evidence>
<dbReference type="InterPro" id="IPR051088">
    <property type="entry name" value="PTS_Sugar-EIIC/EIIB"/>
</dbReference>
<dbReference type="GO" id="GO:0005886">
    <property type="term" value="C:plasma membrane"/>
    <property type="evidence" value="ECO:0007669"/>
    <property type="project" value="UniProtKB-SubCell"/>
</dbReference>